<feature type="transmembrane region" description="Helical" evidence="2">
    <location>
        <begin position="12"/>
        <end position="29"/>
    </location>
</feature>
<proteinExistence type="predicted"/>
<keyword evidence="2" id="KW-0812">Transmembrane</keyword>
<keyword evidence="2" id="KW-0472">Membrane</keyword>
<accession>A0A165Q8Y9</accession>
<name>A0A165Q8Y9_9APHY</name>
<evidence type="ECO:0000313" key="3">
    <source>
        <dbReference type="EMBL" id="KZT69161.1"/>
    </source>
</evidence>
<feature type="region of interest" description="Disordered" evidence="1">
    <location>
        <begin position="35"/>
        <end position="76"/>
    </location>
</feature>
<reference evidence="3 4" key="1">
    <citation type="journal article" date="2016" name="Mol. Biol. Evol.">
        <title>Comparative Genomics of Early-Diverging Mushroom-Forming Fungi Provides Insights into the Origins of Lignocellulose Decay Capabilities.</title>
        <authorList>
            <person name="Nagy L.G."/>
            <person name="Riley R."/>
            <person name="Tritt A."/>
            <person name="Adam C."/>
            <person name="Daum C."/>
            <person name="Floudas D."/>
            <person name="Sun H."/>
            <person name="Yadav J.S."/>
            <person name="Pangilinan J."/>
            <person name="Larsson K.H."/>
            <person name="Matsuura K."/>
            <person name="Barry K."/>
            <person name="Labutti K."/>
            <person name="Kuo R."/>
            <person name="Ohm R.A."/>
            <person name="Bhattacharya S.S."/>
            <person name="Shirouzu T."/>
            <person name="Yoshinaga Y."/>
            <person name="Martin F.M."/>
            <person name="Grigoriev I.V."/>
            <person name="Hibbett D.S."/>
        </authorList>
    </citation>
    <scope>NUCLEOTIDE SEQUENCE [LARGE SCALE GENOMIC DNA]</scope>
    <source>
        <strain evidence="3 4">L-15889</strain>
    </source>
</reference>
<dbReference type="AlphaFoldDB" id="A0A165Q8Y9"/>
<evidence type="ECO:0000256" key="1">
    <source>
        <dbReference type="SAM" id="MobiDB-lite"/>
    </source>
</evidence>
<sequence>MSSRANSKPLAIAVVVGSVATLGYMYVAGTQMKQKEGQSSIYKESKGASQLGNSESNDSRLGSAGVRAAVQGERKP</sequence>
<feature type="compositionally biased region" description="Polar residues" evidence="1">
    <location>
        <begin position="37"/>
        <end position="60"/>
    </location>
</feature>
<keyword evidence="4" id="KW-1185">Reference proteome</keyword>
<dbReference type="EMBL" id="KV429060">
    <property type="protein sequence ID" value="KZT69161.1"/>
    <property type="molecule type" value="Genomic_DNA"/>
</dbReference>
<dbReference type="OrthoDB" id="2749813at2759"/>
<evidence type="ECO:0000313" key="4">
    <source>
        <dbReference type="Proteomes" id="UP000076727"/>
    </source>
</evidence>
<dbReference type="Proteomes" id="UP000076727">
    <property type="component" value="Unassembled WGS sequence"/>
</dbReference>
<keyword evidence="2" id="KW-1133">Transmembrane helix</keyword>
<protein>
    <submittedName>
        <fullName evidence="3">Uncharacterized protein</fullName>
    </submittedName>
</protein>
<evidence type="ECO:0000256" key="2">
    <source>
        <dbReference type="SAM" id="Phobius"/>
    </source>
</evidence>
<gene>
    <name evidence="3" type="ORF">DAEQUDRAFT_727059</name>
</gene>
<organism evidence="3 4">
    <name type="scientific">Daedalea quercina L-15889</name>
    <dbReference type="NCBI Taxonomy" id="1314783"/>
    <lineage>
        <taxon>Eukaryota</taxon>
        <taxon>Fungi</taxon>
        <taxon>Dikarya</taxon>
        <taxon>Basidiomycota</taxon>
        <taxon>Agaricomycotina</taxon>
        <taxon>Agaricomycetes</taxon>
        <taxon>Polyporales</taxon>
        <taxon>Fomitopsis</taxon>
    </lineage>
</organism>